<keyword evidence="2" id="KW-0812">Transmembrane</keyword>
<proteinExistence type="predicted"/>
<evidence type="ECO:0000256" key="2">
    <source>
        <dbReference type="SAM" id="Phobius"/>
    </source>
</evidence>
<dbReference type="GeneID" id="95452844"/>
<feature type="transmembrane region" description="Helical" evidence="2">
    <location>
        <begin position="269"/>
        <end position="286"/>
    </location>
</feature>
<evidence type="ECO:0000313" key="3">
    <source>
        <dbReference type="EMBL" id="GGR24433.1"/>
    </source>
</evidence>
<dbReference type="SUPFAM" id="SSF103481">
    <property type="entry name" value="Multidrug resistance efflux transporter EmrE"/>
    <property type="match status" value="1"/>
</dbReference>
<keyword evidence="2" id="KW-0472">Membrane</keyword>
<gene>
    <name evidence="3" type="ORF">GCM10010497_28350</name>
</gene>
<name>A0AAV4KJI3_9ACTN</name>
<protein>
    <submittedName>
        <fullName evidence="3">Membrane protein</fullName>
    </submittedName>
</protein>
<dbReference type="EMBL" id="BMSJ01000004">
    <property type="protein sequence ID" value="GGR24433.1"/>
    <property type="molecule type" value="Genomic_DNA"/>
</dbReference>
<feature type="transmembrane region" description="Helical" evidence="2">
    <location>
        <begin position="134"/>
        <end position="153"/>
    </location>
</feature>
<reference evidence="3 4" key="1">
    <citation type="journal article" date="2014" name="Int. J. Syst. Evol. Microbiol.">
        <title>Complete genome sequence of Corynebacterium casei LMG S-19264T (=DSM 44701T), isolated from a smear-ripened cheese.</title>
        <authorList>
            <consortium name="US DOE Joint Genome Institute (JGI-PGF)"/>
            <person name="Walter F."/>
            <person name="Albersmeier A."/>
            <person name="Kalinowski J."/>
            <person name="Ruckert C."/>
        </authorList>
    </citation>
    <scope>NUCLEOTIDE SEQUENCE [LARGE SCALE GENOMIC DNA]</scope>
    <source>
        <strain evidence="3 4">JCM 4205</strain>
    </source>
</reference>
<feature type="region of interest" description="Disordered" evidence="1">
    <location>
        <begin position="292"/>
        <end position="348"/>
    </location>
</feature>
<accession>A0AAV4KJI3</accession>
<comment type="caution">
    <text evidence="3">The sequence shown here is derived from an EMBL/GenBank/DDBJ whole genome shotgun (WGS) entry which is preliminary data.</text>
</comment>
<sequence length="348" mass="35833">MWWGVGAALVANLLYSVGFVLEKRALGALPALSAGRPVRVVVTLVTSPSWLVGAVALAAGFGAQLVVYRTLPIAAAQGIFVSGLVLLLLLSSAVLGERPTGRERRALGTVLVALLMVVASVREEDEVVGGAAPWGLVLLVSVPTLATGVALYAQVERRARRRHRVPTNGIGYGVAVGLLYGVSSLAVKGAAGRLTGGGAAEVARALLGSPYPYLLLFTAGAGLVMSQTALQRCRASLLVPVCTTVTALFTAVAGTPVFGERLPEDPLPLFLRVAGTALALSVLLAMPRHDAPAPAGGAAVPTRAAHRRTPPCPPPNDEETDGNGSRRDPAAHPGLSPRQGPARPVRRP</sequence>
<feature type="transmembrane region" description="Helical" evidence="2">
    <location>
        <begin position="73"/>
        <end position="94"/>
    </location>
</feature>
<dbReference type="InterPro" id="IPR037185">
    <property type="entry name" value="EmrE-like"/>
</dbReference>
<organism evidence="3 4">
    <name type="scientific">Streptomyces cinereoruber</name>
    <dbReference type="NCBI Taxonomy" id="67260"/>
    <lineage>
        <taxon>Bacteria</taxon>
        <taxon>Bacillati</taxon>
        <taxon>Actinomycetota</taxon>
        <taxon>Actinomycetes</taxon>
        <taxon>Kitasatosporales</taxon>
        <taxon>Streptomycetaceae</taxon>
        <taxon>Streptomyces</taxon>
    </lineage>
</organism>
<dbReference type="Proteomes" id="UP000642014">
    <property type="component" value="Unassembled WGS sequence"/>
</dbReference>
<evidence type="ECO:0000313" key="4">
    <source>
        <dbReference type="Proteomes" id="UP000642014"/>
    </source>
</evidence>
<evidence type="ECO:0000256" key="1">
    <source>
        <dbReference type="SAM" id="MobiDB-lite"/>
    </source>
</evidence>
<feature type="transmembrane region" description="Helical" evidence="2">
    <location>
        <begin position="38"/>
        <end position="61"/>
    </location>
</feature>
<dbReference type="PANTHER" id="PTHR40761">
    <property type="entry name" value="CONSERVED INTEGRAL MEMBRANE ALANINE VALINE AND LEUCINE RICH PROTEIN-RELATED"/>
    <property type="match status" value="1"/>
</dbReference>
<feature type="transmembrane region" description="Helical" evidence="2">
    <location>
        <begin position="106"/>
        <end position="122"/>
    </location>
</feature>
<feature type="transmembrane region" description="Helical" evidence="2">
    <location>
        <begin position="237"/>
        <end position="257"/>
    </location>
</feature>
<feature type="compositionally biased region" description="Low complexity" evidence="1">
    <location>
        <begin position="292"/>
        <end position="303"/>
    </location>
</feature>
<feature type="transmembrane region" description="Helical" evidence="2">
    <location>
        <begin position="211"/>
        <end position="230"/>
    </location>
</feature>
<dbReference type="AlphaFoldDB" id="A0AAV4KJI3"/>
<feature type="transmembrane region" description="Helical" evidence="2">
    <location>
        <begin position="165"/>
        <end position="191"/>
    </location>
</feature>
<feature type="transmembrane region" description="Helical" evidence="2">
    <location>
        <begin position="6"/>
        <end position="26"/>
    </location>
</feature>
<dbReference type="RefSeq" id="WP_229991550.1">
    <property type="nucleotide sequence ID" value="NZ_BMSJ01000004.1"/>
</dbReference>
<keyword evidence="2" id="KW-1133">Transmembrane helix</keyword>
<dbReference type="PANTHER" id="PTHR40761:SF1">
    <property type="entry name" value="CONSERVED INTEGRAL MEMBRANE ALANINE VALINE AND LEUCINE RICH PROTEIN-RELATED"/>
    <property type="match status" value="1"/>
</dbReference>